<dbReference type="Proteomes" id="UP001085076">
    <property type="component" value="Miscellaneous, Linkage group lg01"/>
</dbReference>
<dbReference type="Pfam" id="PF14380">
    <property type="entry name" value="WAK_assoc"/>
    <property type="match status" value="1"/>
</dbReference>
<keyword evidence="3" id="KW-0325">Glycoprotein</keyword>
<feature type="signal peptide" evidence="4">
    <location>
        <begin position="1"/>
        <end position="31"/>
    </location>
</feature>
<evidence type="ECO:0000259" key="5">
    <source>
        <dbReference type="Pfam" id="PF13947"/>
    </source>
</evidence>
<sequence>MQTATTTYYWSSMPLLRLLVSLLLFIAFSYSQPSFALNTIEEYLNCSRVTTFSCGDDVETEIKYPFRTNDQPEYCGRPDYNLTCSGDDHKTLSFKIGGKTYRVRKSIDYEAKILDLIDADLFAAVTSNSCPEEISNTTGLESSFLTYLNNDINLTFFLRCNSSFSLPGINLWLSPITYCSNDFFGQTSFFTLHREAITLDVSHYCSSIVSVPVYNQFNPDDFITGGKTFFDALKVGFGLTWTVGQSWCGECTKDGGLCGNNVSHPNEPACLCPPGTTNTGPSCTRSTNDPLDSGLLVGLLPRMSLPFNPVPVFSRSSSSTPRTRRPMAVLSRSAEIAALKERIDELERSKRSREHPWRTLEGGDGEREEILEIEIMARGGGKANYVEKKEIREDLGEYSGDFTGARAHGLHSLGA</sequence>
<dbReference type="EMBL" id="JAGGNH010000001">
    <property type="protein sequence ID" value="KAJ0989188.1"/>
    <property type="molecule type" value="Genomic_DNA"/>
</dbReference>
<gene>
    <name evidence="7" type="ORF">J5N97_007544</name>
</gene>
<comment type="subcellular location">
    <subcellularLocation>
        <location evidence="1">Membrane</location>
        <topology evidence="1">Single-pass membrane protein</topology>
    </subcellularLocation>
</comment>
<dbReference type="InterPro" id="IPR025287">
    <property type="entry name" value="WAK_GUB"/>
</dbReference>
<dbReference type="AlphaFoldDB" id="A0A9D5DBZ4"/>
<dbReference type="PANTHER" id="PTHR33138:SF75">
    <property type="entry name" value="WALL-ASSOCIATED RECEPTOR KINASE GALACTURONAN-BINDING DOMAIN-CONTAINING PROTEIN"/>
    <property type="match status" value="1"/>
</dbReference>
<evidence type="ECO:0000313" key="8">
    <source>
        <dbReference type="Proteomes" id="UP001085076"/>
    </source>
</evidence>
<accession>A0A9D5DBZ4</accession>
<protein>
    <submittedName>
        <fullName evidence="7">Uncharacterized protein</fullName>
    </submittedName>
</protein>
<evidence type="ECO:0000313" key="7">
    <source>
        <dbReference type="EMBL" id="KAJ0989188.1"/>
    </source>
</evidence>
<organism evidence="7 8">
    <name type="scientific">Dioscorea zingiberensis</name>
    <dbReference type="NCBI Taxonomy" id="325984"/>
    <lineage>
        <taxon>Eukaryota</taxon>
        <taxon>Viridiplantae</taxon>
        <taxon>Streptophyta</taxon>
        <taxon>Embryophyta</taxon>
        <taxon>Tracheophyta</taxon>
        <taxon>Spermatophyta</taxon>
        <taxon>Magnoliopsida</taxon>
        <taxon>Liliopsida</taxon>
        <taxon>Dioscoreales</taxon>
        <taxon>Dioscoreaceae</taxon>
        <taxon>Dioscorea</taxon>
    </lineage>
</organism>
<feature type="chain" id="PRO_5039017762" evidence="4">
    <location>
        <begin position="32"/>
        <end position="415"/>
    </location>
</feature>
<comment type="caution">
    <text evidence="7">The sequence shown here is derived from an EMBL/GenBank/DDBJ whole genome shotgun (WGS) entry which is preliminary data.</text>
</comment>
<dbReference type="InterPro" id="IPR032872">
    <property type="entry name" value="WAK_assoc_C"/>
</dbReference>
<keyword evidence="2 4" id="KW-0732">Signal</keyword>
<evidence type="ECO:0000256" key="4">
    <source>
        <dbReference type="SAM" id="SignalP"/>
    </source>
</evidence>
<evidence type="ECO:0000256" key="1">
    <source>
        <dbReference type="ARBA" id="ARBA00004167"/>
    </source>
</evidence>
<name>A0A9D5DBZ4_9LILI</name>
<dbReference type="PANTHER" id="PTHR33138">
    <property type="entry name" value="OS01G0690200 PROTEIN"/>
    <property type="match status" value="1"/>
</dbReference>
<dbReference type="GO" id="GO:0016020">
    <property type="term" value="C:membrane"/>
    <property type="evidence" value="ECO:0007669"/>
    <property type="project" value="UniProtKB-SubCell"/>
</dbReference>
<dbReference type="OrthoDB" id="635050at2759"/>
<dbReference type="GO" id="GO:0030247">
    <property type="term" value="F:polysaccharide binding"/>
    <property type="evidence" value="ECO:0007669"/>
    <property type="project" value="InterPro"/>
</dbReference>
<feature type="domain" description="Wall-associated receptor kinase C-terminal" evidence="6">
    <location>
        <begin position="196"/>
        <end position="273"/>
    </location>
</feature>
<evidence type="ECO:0000256" key="2">
    <source>
        <dbReference type="ARBA" id="ARBA00022729"/>
    </source>
</evidence>
<reference evidence="7" key="1">
    <citation type="submission" date="2021-03" db="EMBL/GenBank/DDBJ databases">
        <authorList>
            <person name="Li Z."/>
            <person name="Yang C."/>
        </authorList>
    </citation>
    <scope>NUCLEOTIDE SEQUENCE</scope>
    <source>
        <strain evidence="7">Dzin_1.0</strain>
        <tissue evidence="7">Leaf</tissue>
    </source>
</reference>
<keyword evidence="8" id="KW-1185">Reference proteome</keyword>
<proteinExistence type="predicted"/>
<evidence type="ECO:0000259" key="6">
    <source>
        <dbReference type="Pfam" id="PF14380"/>
    </source>
</evidence>
<evidence type="ECO:0000256" key="3">
    <source>
        <dbReference type="ARBA" id="ARBA00023180"/>
    </source>
</evidence>
<feature type="domain" description="Wall-associated receptor kinase galacturonan-binding" evidence="5">
    <location>
        <begin position="46"/>
        <end position="116"/>
    </location>
</feature>
<dbReference type="Pfam" id="PF13947">
    <property type="entry name" value="GUB_WAK_bind"/>
    <property type="match status" value="1"/>
</dbReference>
<reference evidence="7" key="2">
    <citation type="journal article" date="2022" name="Hortic Res">
        <title>The genome of Dioscorea zingiberensis sheds light on the biosynthesis, origin and evolution of the medicinally important diosgenin saponins.</title>
        <authorList>
            <person name="Li Y."/>
            <person name="Tan C."/>
            <person name="Li Z."/>
            <person name="Guo J."/>
            <person name="Li S."/>
            <person name="Chen X."/>
            <person name="Wang C."/>
            <person name="Dai X."/>
            <person name="Yang H."/>
            <person name="Song W."/>
            <person name="Hou L."/>
            <person name="Xu J."/>
            <person name="Tong Z."/>
            <person name="Xu A."/>
            <person name="Yuan X."/>
            <person name="Wang W."/>
            <person name="Yang Q."/>
            <person name="Chen L."/>
            <person name="Sun Z."/>
            <person name="Wang K."/>
            <person name="Pan B."/>
            <person name="Chen J."/>
            <person name="Bao Y."/>
            <person name="Liu F."/>
            <person name="Qi X."/>
            <person name="Gang D.R."/>
            <person name="Wen J."/>
            <person name="Li J."/>
        </authorList>
    </citation>
    <scope>NUCLEOTIDE SEQUENCE</scope>
    <source>
        <strain evidence="7">Dzin_1.0</strain>
    </source>
</reference>